<sequence length="476" mass="51057">MGGQHAKRLYQAAIEPGGCTVTSTVVRGRVTEPHPGTRTEVVAIVGGGASGALAVRSVLTNTTWRAVLVAPEAQPGRGVAYGAAEPWHVLNSRAAAMSVDSADPLHLVRWRHERGMAAEPTDFLPRADFGDYLADQFVEATKAAGDRFQHHLATATSIRRHEGGFLVSDDSGCHTYADQVILAVGNPTLTRPAAIGDEAFRSFEYINDPWAFGALDAVPADQPVLLIGTGLTAIDVALTLTANGRRTPVEALSRRGLVPREHPELPPTATAFDLPASATLRPLLRRVRQEIAAGSDWVAVMDFVRTKADELWAALDTAAQERFLRHCHRFWEVHRHRMAPPVAARIAELRQEGTLQARAGRLTSVVPHPDGGLTVQVEGEEPRRYGAVVNCTGPGSLPGAAGPLAAGLLRDGLLRPGPHGLGIDTDDDGRTIGADGEVEQGLWLVGPLRRGRRWEATAVPEIRGQVEQLTASMQMQ</sequence>
<dbReference type="InterPro" id="IPR036188">
    <property type="entry name" value="FAD/NAD-bd_sf"/>
</dbReference>
<dbReference type="Gene3D" id="3.50.50.60">
    <property type="entry name" value="FAD/NAD(P)-binding domain"/>
    <property type="match status" value="1"/>
</dbReference>
<evidence type="ECO:0000313" key="3">
    <source>
        <dbReference type="Proteomes" id="UP000249341"/>
    </source>
</evidence>
<comment type="caution">
    <text evidence="2">The sequence shown here is derived from an EMBL/GenBank/DDBJ whole genome shotgun (WGS) entry which is preliminary data.</text>
</comment>
<dbReference type="InterPro" id="IPR052189">
    <property type="entry name" value="L-asp_N-monooxygenase_NS-form"/>
</dbReference>
<dbReference type="Proteomes" id="UP000249341">
    <property type="component" value="Unassembled WGS sequence"/>
</dbReference>
<keyword evidence="3" id="KW-1185">Reference proteome</keyword>
<dbReference type="InterPro" id="IPR038732">
    <property type="entry name" value="HpyO/CreE_NAD-binding"/>
</dbReference>
<organism evidence="2 3">
    <name type="scientific">Actinoplanes lutulentus</name>
    <dbReference type="NCBI Taxonomy" id="1287878"/>
    <lineage>
        <taxon>Bacteria</taxon>
        <taxon>Bacillati</taxon>
        <taxon>Actinomycetota</taxon>
        <taxon>Actinomycetes</taxon>
        <taxon>Micromonosporales</taxon>
        <taxon>Micromonosporaceae</taxon>
        <taxon>Actinoplanes</taxon>
    </lineage>
</organism>
<gene>
    <name evidence="2" type="ORF">B0I29_119157</name>
</gene>
<name>A0A327ZAM7_9ACTN</name>
<reference evidence="2 3" key="1">
    <citation type="submission" date="2018-06" db="EMBL/GenBank/DDBJ databases">
        <title>Genomic Encyclopedia of Type Strains, Phase III (KMG-III): the genomes of soil and plant-associated and newly described type strains.</title>
        <authorList>
            <person name="Whitman W."/>
        </authorList>
    </citation>
    <scope>NUCLEOTIDE SEQUENCE [LARGE SCALE GENOMIC DNA]</scope>
    <source>
        <strain evidence="2 3">CGMCC 4.7090</strain>
    </source>
</reference>
<evidence type="ECO:0000259" key="1">
    <source>
        <dbReference type="Pfam" id="PF13454"/>
    </source>
</evidence>
<proteinExistence type="predicted"/>
<dbReference type="PANTHER" id="PTHR40254:SF1">
    <property type="entry name" value="BLR0577 PROTEIN"/>
    <property type="match status" value="1"/>
</dbReference>
<evidence type="ECO:0000313" key="2">
    <source>
        <dbReference type="EMBL" id="RAK28819.1"/>
    </source>
</evidence>
<dbReference type="PRINTS" id="PR00368">
    <property type="entry name" value="FADPNR"/>
</dbReference>
<feature type="domain" description="FAD-dependent urate hydroxylase HpyO/Asp monooxygenase CreE-like FAD/NAD(P)-binding" evidence="1">
    <location>
        <begin position="43"/>
        <end position="186"/>
    </location>
</feature>
<accession>A0A327ZAM7</accession>
<dbReference type="SUPFAM" id="SSF51905">
    <property type="entry name" value="FAD/NAD(P)-binding domain"/>
    <property type="match status" value="2"/>
</dbReference>
<dbReference type="PANTHER" id="PTHR40254">
    <property type="entry name" value="BLR0577 PROTEIN"/>
    <property type="match status" value="1"/>
</dbReference>
<dbReference type="AlphaFoldDB" id="A0A327ZAM7"/>
<dbReference type="EMBL" id="QLMJ01000019">
    <property type="protein sequence ID" value="RAK28819.1"/>
    <property type="molecule type" value="Genomic_DNA"/>
</dbReference>
<protein>
    <submittedName>
        <fullName evidence="2">Putative NAD(P)/FAD-binding protein YdhS</fullName>
    </submittedName>
</protein>
<dbReference type="Pfam" id="PF13454">
    <property type="entry name" value="NAD_binding_9"/>
    <property type="match status" value="1"/>
</dbReference>